<dbReference type="Proteomes" id="UP000245639">
    <property type="component" value="Unassembled WGS sequence"/>
</dbReference>
<evidence type="ECO:0000313" key="3">
    <source>
        <dbReference type="EMBL" id="PVZ14282.1"/>
    </source>
</evidence>
<keyword evidence="2" id="KW-0472">Membrane</keyword>
<evidence type="ECO:0000256" key="1">
    <source>
        <dbReference type="SAM" id="MobiDB-lite"/>
    </source>
</evidence>
<comment type="caution">
    <text evidence="3">The sequence shown here is derived from an EMBL/GenBank/DDBJ whole genome shotgun (WGS) entry which is preliminary data.</text>
</comment>
<dbReference type="RefSeq" id="WP_116706168.1">
    <property type="nucleotide sequence ID" value="NZ_QEKW01000001.1"/>
</dbReference>
<keyword evidence="4" id="KW-1185">Reference proteome</keyword>
<dbReference type="OrthoDB" id="5188998at2"/>
<evidence type="ECO:0008006" key="5">
    <source>
        <dbReference type="Google" id="ProtNLM"/>
    </source>
</evidence>
<feature type="region of interest" description="Disordered" evidence="1">
    <location>
        <begin position="116"/>
        <end position="152"/>
    </location>
</feature>
<feature type="transmembrane region" description="Helical" evidence="2">
    <location>
        <begin position="31"/>
        <end position="50"/>
    </location>
</feature>
<protein>
    <recommendedName>
        <fullName evidence="5">DUF3099 family protein</fullName>
    </recommendedName>
</protein>
<reference evidence="3 4" key="1">
    <citation type="submission" date="2018-04" db="EMBL/GenBank/DDBJ databases">
        <title>Genomic Encyclopedia of Type Strains, Phase IV (KMG-IV): sequencing the most valuable type-strain genomes for metagenomic binning, comparative biology and taxonomic classification.</title>
        <authorList>
            <person name="Goeker M."/>
        </authorList>
    </citation>
    <scope>NUCLEOTIDE SEQUENCE [LARGE SCALE GENOMIC DNA]</scope>
    <source>
        <strain evidence="3 4">DSM 45771</strain>
    </source>
</reference>
<name>A0A2U1FQ99_9PSEU</name>
<feature type="transmembrane region" description="Helical" evidence="2">
    <location>
        <begin position="56"/>
        <end position="76"/>
    </location>
</feature>
<evidence type="ECO:0000256" key="2">
    <source>
        <dbReference type="SAM" id="Phobius"/>
    </source>
</evidence>
<accession>A0A2U1FQ99</accession>
<evidence type="ECO:0000313" key="4">
    <source>
        <dbReference type="Proteomes" id="UP000245639"/>
    </source>
</evidence>
<feature type="compositionally biased region" description="Basic and acidic residues" evidence="1">
    <location>
        <begin position="116"/>
        <end position="145"/>
    </location>
</feature>
<dbReference type="Pfam" id="PF11298">
    <property type="entry name" value="DUF3099"/>
    <property type="match status" value="1"/>
</dbReference>
<dbReference type="EMBL" id="QEKW01000001">
    <property type="protein sequence ID" value="PVZ14282.1"/>
    <property type="molecule type" value="Genomic_DNA"/>
</dbReference>
<organism evidence="3 4">
    <name type="scientific">Actinomycetospora cinnamomea</name>
    <dbReference type="NCBI Taxonomy" id="663609"/>
    <lineage>
        <taxon>Bacteria</taxon>
        <taxon>Bacillati</taxon>
        <taxon>Actinomycetota</taxon>
        <taxon>Actinomycetes</taxon>
        <taxon>Pseudonocardiales</taxon>
        <taxon>Pseudonocardiaceae</taxon>
        <taxon>Actinomycetospora</taxon>
    </lineage>
</organism>
<dbReference type="AlphaFoldDB" id="A0A2U1FQ99"/>
<gene>
    <name evidence="3" type="ORF">C8D89_101146</name>
</gene>
<proteinExistence type="predicted"/>
<keyword evidence="2" id="KW-1133">Transmembrane helix</keyword>
<keyword evidence="2" id="KW-0812">Transmembrane</keyword>
<sequence length="152" mass="16887">MNRRQDDDGPILITEAQVSYDEEFAARKKRYSLIMAFRIPCLVLAGIAGIGFQRPWVAVAFIVLSVPLPWVAVLIANDRPAKKAEKANRFKRGDRELGGVPDARIIEAAEVLDGRRPFVGESERPRQARQDSADHEPPRTVDPEAPRTGSEG</sequence>
<dbReference type="InterPro" id="IPR021449">
    <property type="entry name" value="DUF3099"/>
</dbReference>